<dbReference type="InterPro" id="IPR036390">
    <property type="entry name" value="WH_DNA-bd_sf"/>
</dbReference>
<feature type="domain" description="Nudix hydrolase" evidence="1">
    <location>
        <begin position="24"/>
        <end position="150"/>
    </location>
</feature>
<feature type="domain" description="NrtR DNA-binding winged helix" evidence="2">
    <location>
        <begin position="173"/>
        <end position="233"/>
    </location>
</feature>
<evidence type="ECO:0000313" key="4">
    <source>
        <dbReference type="Proteomes" id="UP001595793"/>
    </source>
</evidence>
<dbReference type="InterPro" id="IPR054105">
    <property type="entry name" value="WHD_NrtR"/>
</dbReference>
<dbReference type="Pfam" id="PF21906">
    <property type="entry name" value="WHD_NrtR"/>
    <property type="match status" value="1"/>
</dbReference>
<proteinExistence type="predicted"/>
<dbReference type="SUPFAM" id="SSF55811">
    <property type="entry name" value="Nudix"/>
    <property type="match status" value="1"/>
</dbReference>
<organism evidence="3 4">
    <name type="scientific">Zunongwangia endophytica</name>
    <dbReference type="NCBI Taxonomy" id="1808945"/>
    <lineage>
        <taxon>Bacteria</taxon>
        <taxon>Pseudomonadati</taxon>
        <taxon>Bacteroidota</taxon>
        <taxon>Flavobacteriia</taxon>
        <taxon>Flavobacteriales</taxon>
        <taxon>Flavobacteriaceae</taxon>
        <taxon>Zunongwangia</taxon>
    </lineage>
</organism>
<protein>
    <submittedName>
        <fullName evidence="3">NUDIX domain-containing protein</fullName>
    </submittedName>
</protein>
<reference evidence="4" key="1">
    <citation type="journal article" date="2019" name="Int. J. Syst. Evol. Microbiol.">
        <title>The Global Catalogue of Microorganisms (GCM) 10K type strain sequencing project: providing services to taxonomists for standard genome sequencing and annotation.</title>
        <authorList>
            <consortium name="The Broad Institute Genomics Platform"/>
            <consortium name="The Broad Institute Genome Sequencing Center for Infectious Disease"/>
            <person name="Wu L."/>
            <person name="Ma J."/>
        </authorList>
    </citation>
    <scope>NUCLEOTIDE SEQUENCE [LARGE SCALE GENOMIC DNA]</scope>
    <source>
        <strain evidence="4">CECT 9128</strain>
    </source>
</reference>
<dbReference type="EMBL" id="JBHSAS010000002">
    <property type="protein sequence ID" value="MFC4025890.1"/>
    <property type="molecule type" value="Genomic_DNA"/>
</dbReference>
<comment type="caution">
    <text evidence="3">The sequence shown here is derived from an EMBL/GenBank/DDBJ whole genome shotgun (WGS) entry which is preliminary data.</text>
</comment>
<dbReference type="Proteomes" id="UP001595793">
    <property type="component" value="Unassembled WGS sequence"/>
</dbReference>
<dbReference type="PANTHER" id="PTHR43736:SF4">
    <property type="entry name" value="SLR1690 PROTEIN"/>
    <property type="match status" value="1"/>
</dbReference>
<keyword evidence="4" id="KW-1185">Reference proteome</keyword>
<dbReference type="InterPro" id="IPR036388">
    <property type="entry name" value="WH-like_DNA-bd_sf"/>
</dbReference>
<dbReference type="PANTHER" id="PTHR43736">
    <property type="entry name" value="ADP-RIBOSE PYROPHOSPHATASE"/>
    <property type="match status" value="1"/>
</dbReference>
<dbReference type="RefSeq" id="WP_290232915.1">
    <property type="nucleotide sequence ID" value="NZ_JAUFPZ010000002.1"/>
</dbReference>
<accession>A0ABV8H1W9</accession>
<evidence type="ECO:0000259" key="1">
    <source>
        <dbReference type="Pfam" id="PF00293"/>
    </source>
</evidence>
<sequence>MRSELADILLKDSEINIEKSLPSISIDCVVFGFDTASLKVLLTKVKEKDGWLLPGGYLHKSENLEDGAYRILESRTGVSEIYLQQFKTFGKLNRSNDFFSEYDKNLWHKRRFLSVGYYALTNFAKVEPKIDYLSEACEWKNINELPQLLMDHQEIFDAALLELRKGLNYRPVGLNLLPEKFTMPELQRLYEIILDKPLNRGNFYRKMTKYGILNKLKETRKGGAHKAPNLYTFNAETYNEALENGFKEAW</sequence>
<dbReference type="Pfam" id="PF00293">
    <property type="entry name" value="NUDIX"/>
    <property type="match status" value="1"/>
</dbReference>
<dbReference type="Gene3D" id="1.10.10.10">
    <property type="entry name" value="Winged helix-like DNA-binding domain superfamily/Winged helix DNA-binding domain"/>
    <property type="match status" value="1"/>
</dbReference>
<dbReference type="Gene3D" id="3.90.79.10">
    <property type="entry name" value="Nucleoside Triphosphate Pyrophosphohydrolase"/>
    <property type="match status" value="1"/>
</dbReference>
<dbReference type="CDD" id="cd18873">
    <property type="entry name" value="NUDIX_NadM_like"/>
    <property type="match status" value="1"/>
</dbReference>
<dbReference type="InterPro" id="IPR000086">
    <property type="entry name" value="NUDIX_hydrolase_dom"/>
</dbReference>
<evidence type="ECO:0000259" key="2">
    <source>
        <dbReference type="Pfam" id="PF21906"/>
    </source>
</evidence>
<dbReference type="InterPro" id="IPR015797">
    <property type="entry name" value="NUDIX_hydrolase-like_dom_sf"/>
</dbReference>
<name>A0ABV8H1W9_9FLAO</name>
<evidence type="ECO:0000313" key="3">
    <source>
        <dbReference type="EMBL" id="MFC4025890.1"/>
    </source>
</evidence>
<dbReference type="SUPFAM" id="SSF46785">
    <property type="entry name" value="Winged helix' DNA-binding domain"/>
    <property type="match status" value="1"/>
</dbReference>
<gene>
    <name evidence="3" type="ORF">ACFOS1_00590</name>
</gene>